<dbReference type="Proteomes" id="UP001202243">
    <property type="component" value="Unassembled WGS sequence"/>
</dbReference>
<dbReference type="InterPro" id="IPR049725">
    <property type="entry name" value="STM3845-like"/>
</dbReference>
<comment type="caution">
    <text evidence="1">The sequence shown here is derived from an EMBL/GenBank/DDBJ whole genome shotgun (WGS) entry which is preliminary data.</text>
</comment>
<protein>
    <submittedName>
        <fullName evidence="1">Retron St85 family effector protein</fullName>
    </submittedName>
</protein>
<dbReference type="RefSeq" id="WP_251349839.1">
    <property type="nucleotide sequence ID" value="NZ_JAMQGR010000003.1"/>
</dbReference>
<reference evidence="1 2" key="1">
    <citation type="submission" date="2022-06" db="EMBL/GenBank/DDBJ databases">
        <title>Janthinobacterium kumbetensis sp. nov., isolated from spring water in Turkey.</title>
        <authorList>
            <person name="Inan Bektas K."/>
            <person name="Belduz A.A."/>
            <person name="Canakci S."/>
            <person name="Nalcaoglu A."/>
            <person name="Ceylan E."/>
            <person name="Kati H."/>
        </authorList>
    </citation>
    <scope>NUCLEOTIDE SEQUENCE [LARGE SCALE GENOMIC DNA]</scope>
    <source>
        <strain evidence="1 2">GK</strain>
    </source>
</reference>
<evidence type="ECO:0000313" key="2">
    <source>
        <dbReference type="Proteomes" id="UP001202243"/>
    </source>
</evidence>
<name>A0ABT0WQF4_9BURK</name>
<dbReference type="EMBL" id="JAMQGR010000003">
    <property type="protein sequence ID" value="MCM2566292.1"/>
    <property type="molecule type" value="Genomic_DNA"/>
</dbReference>
<accession>A0ABT0WQF4</accession>
<dbReference type="NCBIfam" id="NF038232">
    <property type="entry name" value="STM3845_fam"/>
    <property type="match status" value="1"/>
</dbReference>
<proteinExistence type="predicted"/>
<evidence type="ECO:0000313" key="1">
    <source>
        <dbReference type="EMBL" id="MCM2566292.1"/>
    </source>
</evidence>
<organism evidence="1 2">
    <name type="scientific">Janthinobacterium kumbetense</name>
    <dbReference type="NCBI Taxonomy" id="2950280"/>
    <lineage>
        <taxon>Bacteria</taxon>
        <taxon>Pseudomonadati</taxon>
        <taxon>Pseudomonadota</taxon>
        <taxon>Betaproteobacteria</taxon>
        <taxon>Burkholderiales</taxon>
        <taxon>Oxalobacteraceae</taxon>
        <taxon>Janthinobacterium</taxon>
    </lineage>
</organism>
<gene>
    <name evidence="1" type="ORF">NCG91_11865</name>
</gene>
<keyword evidence="2" id="KW-1185">Reference proteome</keyword>
<sequence length="311" mass="35704">MTLKAIESFIATVDPKRATVVSFPEFIAIFGGAISPKKKNKAKSQRDAFVRWWTENRQEQVELLLLPENYSDWNEFNTYSDLLLFEKDLGYLTSAVLVFLEAPGAIAELGAFSQINSLSERLVVVVRDIHHPAKSFISLGPIRSLEKTQKHENSVCVIPNVKPEDLPKHISVVIATLDQKRAQTKPSSTFNAADAQHEIILVLDLVNLFLVCQITELQKILLHFGIEIKTARLDQILFLLQKTELISYRQYGNNHYYIPKKFRKIYVDYTTSKPGINFKRERFKTIIWKEIQSDAFRKSIFELENDGSKKS</sequence>